<protein>
    <submittedName>
        <fullName evidence="1">Uncharacterized protein</fullName>
    </submittedName>
</protein>
<reference evidence="1 2" key="1">
    <citation type="submission" date="2020-09" db="EMBL/GenBank/DDBJ databases">
        <title>Sphingomonas sp., a new species isolated from pork steak.</title>
        <authorList>
            <person name="Heidler von Heilborn D."/>
        </authorList>
    </citation>
    <scope>NUCLEOTIDE SEQUENCE [LARGE SCALE GENOMIC DNA]</scope>
    <source>
        <strain evidence="2">S8-3T</strain>
    </source>
</reference>
<name>A0A7H0LNF9_9SPHN</name>
<keyword evidence="2" id="KW-1185">Reference proteome</keyword>
<dbReference type="EMBL" id="CP061038">
    <property type="protein sequence ID" value="QNQ11212.1"/>
    <property type="molecule type" value="Genomic_DNA"/>
</dbReference>
<evidence type="ECO:0000313" key="1">
    <source>
        <dbReference type="EMBL" id="QNQ11212.1"/>
    </source>
</evidence>
<proteinExistence type="predicted"/>
<evidence type="ECO:0000313" key="2">
    <source>
        <dbReference type="Proteomes" id="UP000516148"/>
    </source>
</evidence>
<organism evidence="1 2">
    <name type="scientific">Sphingomonas alpina</name>
    <dbReference type="NCBI Taxonomy" id="653931"/>
    <lineage>
        <taxon>Bacteria</taxon>
        <taxon>Pseudomonadati</taxon>
        <taxon>Pseudomonadota</taxon>
        <taxon>Alphaproteobacteria</taxon>
        <taxon>Sphingomonadales</taxon>
        <taxon>Sphingomonadaceae</taxon>
        <taxon>Sphingomonas</taxon>
    </lineage>
</organism>
<accession>A0A7H0LNF9</accession>
<dbReference type="KEGG" id="spap:H3Z74_08705"/>
<sequence>MTAPIFDLTNRLKAKAELTPDDTLAMRRVAWPDGIIDPAEADAIFDLNTSVKSSSREWVDFFVEAMNAYLVEQQSPKGYMDEAKANWLMAKIDIDGRVDSLGELELLVKVLESAPNVPDSLKSYALRQIETIVLTGTGPTRDGGSLDAGSINITEVKLLRRLLYAQAGDGPASVSRAESDMLFRIKDATLAAANAPEWQTLFVQAVGNHLMAHGDYQALSRERAAELDGFMNDTRSGVGGFLGRIAGSSVKGGFRTVFGKKPQSVDHDAAVAADRAVVADEQAWLTSRIDADQGLDPLEKALLAFIAAER</sequence>
<dbReference type="AlphaFoldDB" id="A0A7H0LNF9"/>
<gene>
    <name evidence="1" type="ORF">H3Z74_08705</name>
</gene>
<dbReference type="RefSeq" id="WP_187763496.1">
    <property type="nucleotide sequence ID" value="NZ_CP061038.1"/>
</dbReference>
<dbReference type="Proteomes" id="UP000516148">
    <property type="component" value="Chromosome"/>
</dbReference>